<comment type="similarity">
    <text evidence="1">Belongs to the peptidase C26 family.</text>
</comment>
<dbReference type="InterPro" id="IPR029062">
    <property type="entry name" value="Class_I_gatase-like"/>
</dbReference>
<comment type="catalytic activity">
    <reaction evidence="2">
        <text>4-(gamma-L-glutamylamino)butanoate + H2O = 4-aminobutanoate + L-glutamate</text>
        <dbReference type="Rhea" id="RHEA:19737"/>
        <dbReference type="ChEBI" id="CHEBI:15377"/>
        <dbReference type="ChEBI" id="CHEBI:29985"/>
        <dbReference type="ChEBI" id="CHEBI:58800"/>
        <dbReference type="ChEBI" id="CHEBI:59888"/>
        <dbReference type="EC" id="3.5.1.94"/>
    </reaction>
</comment>
<dbReference type="InterPro" id="IPR011697">
    <property type="entry name" value="Peptidase_C26"/>
</dbReference>
<dbReference type="AlphaFoldDB" id="A0A4Y8ULL3"/>
<comment type="pathway">
    <text evidence="4">Amine and polyamine degradation; putrescine degradation; 4-aminobutanoate from putrescine: step 4/4.</text>
</comment>
<dbReference type="GO" id="GO:0006598">
    <property type="term" value="P:polyamine catabolic process"/>
    <property type="evidence" value="ECO:0007669"/>
    <property type="project" value="TreeGrafter"/>
</dbReference>
<dbReference type="EC" id="3.5.1.94" evidence="5"/>
<dbReference type="GO" id="GO:0033969">
    <property type="term" value="F:gamma-glutamyl-gamma-aminobutyrate hydrolase activity"/>
    <property type="evidence" value="ECO:0007669"/>
    <property type="project" value="UniProtKB-EC"/>
</dbReference>
<dbReference type="PROSITE" id="PS51273">
    <property type="entry name" value="GATASE_TYPE_1"/>
    <property type="match status" value="1"/>
</dbReference>
<evidence type="ECO:0000313" key="6">
    <source>
        <dbReference type="EMBL" id="TFH68697.1"/>
    </source>
</evidence>
<name>A0A4Y8ULL3_9GAMM</name>
<keyword evidence="6" id="KW-0378">Hydrolase</keyword>
<dbReference type="GO" id="GO:0005829">
    <property type="term" value="C:cytosol"/>
    <property type="evidence" value="ECO:0007669"/>
    <property type="project" value="TreeGrafter"/>
</dbReference>
<dbReference type="PANTHER" id="PTHR43235:SF1">
    <property type="entry name" value="GLUTAMINE AMIDOTRANSFERASE PB2B2.05-RELATED"/>
    <property type="match status" value="1"/>
</dbReference>
<sequence>MSRVDSVPHIGIPCDVFARGIHPFHGVGEKYINAAVHGAGGLPLLLPATGAAGDLSAAAPYSVEQLLDGLDALLLPGSPSNIQPHHYGADSGDDGKADPQRDHLTLALIRAARRRRLPILAICRGFQELNVALGGSLHPQLCRLPQFIEHREDTGQSRAEQYAPAHSVNLVAGGWLSQWLEAGQWRVNSLHGQGVDRLAPGLVVEATAQDGLIEAARLADTDGWGLGVQWHPEWQFAQDPLSTRLFDEFGAAARAYALSK</sequence>
<evidence type="ECO:0000256" key="3">
    <source>
        <dbReference type="ARBA" id="ARBA00055068"/>
    </source>
</evidence>
<dbReference type="EMBL" id="SPIA01000001">
    <property type="protein sequence ID" value="TFH68697.1"/>
    <property type="molecule type" value="Genomic_DNA"/>
</dbReference>
<evidence type="ECO:0000256" key="4">
    <source>
        <dbReference type="ARBA" id="ARBA00060634"/>
    </source>
</evidence>
<reference evidence="6 7" key="1">
    <citation type="submission" date="2019-03" db="EMBL/GenBank/DDBJ databases">
        <title>Draft genome of Gammaproteobacteria bacterium LSUCC0057, a member of the SAR92 clade.</title>
        <authorList>
            <person name="Lanclos V.C."/>
            <person name="Doiron C."/>
            <person name="Henson M.W."/>
            <person name="Thrash J.C."/>
        </authorList>
    </citation>
    <scope>NUCLEOTIDE SEQUENCE [LARGE SCALE GENOMIC DNA]</scope>
    <source>
        <strain evidence="6 7">LSUCC0057</strain>
    </source>
</reference>
<dbReference type="OrthoDB" id="9813383at2"/>
<dbReference type="Gene3D" id="3.40.50.880">
    <property type="match status" value="1"/>
</dbReference>
<comment type="caution">
    <text evidence="6">The sequence shown here is derived from an EMBL/GenBank/DDBJ whole genome shotgun (WGS) entry which is preliminary data.</text>
</comment>
<protein>
    <recommendedName>
        <fullName evidence="5">gamma-glutamyl-gamma-aminobutyrate hydrolase</fullName>
        <ecNumber evidence="5">3.5.1.94</ecNumber>
    </recommendedName>
</protein>
<evidence type="ECO:0000256" key="1">
    <source>
        <dbReference type="ARBA" id="ARBA00011083"/>
    </source>
</evidence>
<gene>
    <name evidence="6" type="ORF">E3W66_01705</name>
</gene>
<evidence type="ECO:0000313" key="7">
    <source>
        <dbReference type="Proteomes" id="UP000298133"/>
    </source>
</evidence>
<dbReference type="Proteomes" id="UP000298133">
    <property type="component" value="Unassembled WGS sequence"/>
</dbReference>
<organism evidence="6 7">
    <name type="scientific">Gammaproteobacteria bacterium LSUCC0057</name>
    <dbReference type="NCBI Taxonomy" id="2559237"/>
    <lineage>
        <taxon>Bacteria</taxon>
        <taxon>Pseudomonadati</taxon>
        <taxon>Pseudomonadota</taxon>
        <taxon>Gammaproteobacteria</taxon>
        <taxon>Cellvibrionales</taxon>
        <taxon>Porticoccaceae</taxon>
        <taxon>SAR92 clade</taxon>
    </lineage>
</organism>
<dbReference type="InterPro" id="IPR044668">
    <property type="entry name" value="PuuD-like"/>
</dbReference>
<accession>A0A4Y8ULL3</accession>
<dbReference type="CDD" id="cd01745">
    <property type="entry name" value="GATase1_2"/>
    <property type="match status" value="1"/>
</dbReference>
<keyword evidence="7" id="KW-1185">Reference proteome</keyword>
<dbReference type="Pfam" id="PF07722">
    <property type="entry name" value="Peptidase_C26"/>
    <property type="match status" value="1"/>
</dbReference>
<evidence type="ECO:0000256" key="5">
    <source>
        <dbReference type="ARBA" id="ARBA00066788"/>
    </source>
</evidence>
<dbReference type="FunFam" id="3.40.50.880:FF:000030">
    <property type="entry name" value="Gamma-glutamyl-gamma-aminobutyrate hydrolase PuuD"/>
    <property type="match status" value="1"/>
</dbReference>
<comment type="function">
    <text evidence="3">Involved in the breakdown of putrescine via hydrolysis of the gamma-glutamyl linkage of gamma-glutamyl-gamma-aminobutyrate.</text>
</comment>
<evidence type="ECO:0000256" key="2">
    <source>
        <dbReference type="ARBA" id="ARBA00052718"/>
    </source>
</evidence>
<dbReference type="SUPFAM" id="SSF52317">
    <property type="entry name" value="Class I glutamine amidotransferase-like"/>
    <property type="match status" value="1"/>
</dbReference>
<proteinExistence type="inferred from homology"/>
<dbReference type="PANTHER" id="PTHR43235">
    <property type="entry name" value="GLUTAMINE AMIDOTRANSFERASE PB2B2.05-RELATED"/>
    <property type="match status" value="1"/>
</dbReference>